<feature type="compositionally biased region" description="Polar residues" evidence="1">
    <location>
        <begin position="136"/>
        <end position="159"/>
    </location>
</feature>
<reference evidence="2" key="2">
    <citation type="submission" date="2015-06" db="UniProtKB">
        <authorList>
            <consortium name="EnsemblPlants"/>
        </authorList>
    </citation>
    <scope>IDENTIFICATION</scope>
    <source>
        <strain evidence="2">DM1-3 516 R44</strain>
    </source>
</reference>
<dbReference type="AlphaFoldDB" id="M1DK18"/>
<keyword evidence="3" id="KW-1185">Reference proteome</keyword>
<proteinExistence type="predicted"/>
<dbReference type="EnsemblPlants" id="PGSC0003DMT400090282">
    <property type="protein sequence ID" value="PGSC0003DMT400090282"/>
    <property type="gene ID" value="PGSC0003DMG400039853"/>
</dbReference>
<dbReference type="Proteomes" id="UP000011115">
    <property type="component" value="Unassembled WGS sequence"/>
</dbReference>
<dbReference type="InParanoid" id="M1DK18"/>
<dbReference type="HOGENOM" id="CLU_073464_2_0_1"/>
<evidence type="ECO:0000313" key="2">
    <source>
        <dbReference type="EnsemblPlants" id="PGSC0003DMT400090282"/>
    </source>
</evidence>
<feature type="region of interest" description="Disordered" evidence="1">
    <location>
        <begin position="169"/>
        <end position="188"/>
    </location>
</feature>
<organism evidence="2 3">
    <name type="scientific">Solanum tuberosum</name>
    <name type="common">Potato</name>
    <dbReference type="NCBI Taxonomy" id="4113"/>
    <lineage>
        <taxon>Eukaryota</taxon>
        <taxon>Viridiplantae</taxon>
        <taxon>Streptophyta</taxon>
        <taxon>Embryophyta</taxon>
        <taxon>Tracheophyta</taxon>
        <taxon>Spermatophyta</taxon>
        <taxon>Magnoliopsida</taxon>
        <taxon>eudicotyledons</taxon>
        <taxon>Gunneridae</taxon>
        <taxon>Pentapetalae</taxon>
        <taxon>asterids</taxon>
        <taxon>lamiids</taxon>
        <taxon>Solanales</taxon>
        <taxon>Solanaceae</taxon>
        <taxon>Solanoideae</taxon>
        <taxon>Solaneae</taxon>
        <taxon>Solanum</taxon>
    </lineage>
</organism>
<dbReference type="Gramene" id="PGSC0003DMT400090282">
    <property type="protein sequence ID" value="PGSC0003DMT400090282"/>
    <property type="gene ID" value="PGSC0003DMG400039853"/>
</dbReference>
<feature type="region of interest" description="Disordered" evidence="1">
    <location>
        <begin position="113"/>
        <end position="159"/>
    </location>
</feature>
<evidence type="ECO:0000313" key="3">
    <source>
        <dbReference type="Proteomes" id="UP000011115"/>
    </source>
</evidence>
<sequence length="200" mass="21600">MCHILSHLNPRQQEDLPSNTMANPKNEAEVWWCMKSPGWRAKSTVGDSRRARSLNSLSALGDSPNVFYCPLSASLIPESTVTFGGPKVAGRDKQPREKAKNIKINEEAVASMGKATKLRTTGGKEEGKETAPASPEASSDSGSIYASHLITSESEASSNSECIYASHLISSESEGERQEDQAAFSELEDDEVVAVQRAEL</sequence>
<accession>M1DK18</accession>
<evidence type="ECO:0000256" key="1">
    <source>
        <dbReference type="SAM" id="MobiDB-lite"/>
    </source>
</evidence>
<reference evidence="3" key="1">
    <citation type="journal article" date="2011" name="Nature">
        <title>Genome sequence and analysis of the tuber crop potato.</title>
        <authorList>
            <consortium name="The Potato Genome Sequencing Consortium"/>
        </authorList>
    </citation>
    <scope>NUCLEOTIDE SEQUENCE [LARGE SCALE GENOMIC DNA]</scope>
    <source>
        <strain evidence="3">cv. DM1-3 516 R44</strain>
    </source>
</reference>
<name>M1DK18_SOLTU</name>
<feature type="compositionally biased region" description="Polar residues" evidence="1">
    <location>
        <begin position="9"/>
        <end position="20"/>
    </location>
</feature>
<dbReference type="PaxDb" id="4113-PGSC0003DMT400090282"/>
<feature type="region of interest" description="Disordered" evidence="1">
    <location>
        <begin position="1"/>
        <end position="20"/>
    </location>
</feature>
<protein>
    <submittedName>
        <fullName evidence="2">Uncharacterized protein</fullName>
    </submittedName>
</protein>